<evidence type="ECO:0000313" key="12">
    <source>
        <dbReference type="Proteomes" id="UP000626982"/>
    </source>
</evidence>
<keyword evidence="2" id="KW-1003">Cell membrane</keyword>
<dbReference type="PANTHER" id="PTHR37820">
    <property type="entry name" value="CELL DIVISION PROTEIN DIVIB"/>
    <property type="match status" value="1"/>
</dbReference>
<keyword evidence="7" id="KW-0131">Cell cycle</keyword>
<dbReference type="Proteomes" id="UP000626982">
    <property type="component" value="Unassembled WGS sequence"/>
</dbReference>
<keyword evidence="4 9" id="KW-0812">Transmembrane</keyword>
<organism evidence="11 12">
    <name type="scientific">Agrococcus terreus</name>
    <dbReference type="NCBI Taxonomy" id="574649"/>
    <lineage>
        <taxon>Bacteria</taxon>
        <taxon>Bacillati</taxon>
        <taxon>Actinomycetota</taxon>
        <taxon>Actinomycetes</taxon>
        <taxon>Micrococcales</taxon>
        <taxon>Microbacteriaceae</taxon>
        <taxon>Agrococcus</taxon>
    </lineage>
</organism>
<evidence type="ECO:0000256" key="9">
    <source>
        <dbReference type="SAM" id="Phobius"/>
    </source>
</evidence>
<keyword evidence="12" id="KW-1185">Reference proteome</keyword>
<dbReference type="Gene3D" id="3.10.20.310">
    <property type="entry name" value="membrane protein fhac"/>
    <property type="match status" value="1"/>
</dbReference>
<feature type="compositionally biased region" description="Basic and acidic residues" evidence="8">
    <location>
        <begin position="89"/>
        <end position="140"/>
    </location>
</feature>
<protein>
    <recommendedName>
        <fullName evidence="10">POTRA domain-containing protein</fullName>
    </recommendedName>
</protein>
<gene>
    <name evidence="11" type="ORF">GCM10010968_18340</name>
</gene>
<evidence type="ECO:0000256" key="2">
    <source>
        <dbReference type="ARBA" id="ARBA00022475"/>
    </source>
</evidence>
<dbReference type="PANTHER" id="PTHR37820:SF1">
    <property type="entry name" value="CELL DIVISION PROTEIN FTSQ"/>
    <property type="match status" value="1"/>
</dbReference>
<proteinExistence type="predicted"/>
<keyword evidence="5 9" id="KW-1133">Transmembrane helix</keyword>
<dbReference type="InterPro" id="IPR050487">
    <property type="entry name" value="FtsQ_DivIB"/>
</dbReference>
<feature type="transmembrane region" description="Helical" evidence="9">
    <location>
        <begin position="151"/>
        <end position="173"/>
    </location>
</feature>
<comment type="caution">
    <text evidence="11">The sequence shown here is derived from an EMBL/GenBank/DDBJ whole genome shotgun (WGS) entry which is preliminary data.</text>
</comment>
<evidence type="ECO:0000256" key="3">
    <source>
        <dbReference type="ARBA" id="ARBA00022618"/>
    </source>
</evidence>
<evidence type="ECO:0000256" key="4">
    <source>
        <dbReference type="ARBA" id="ARBA00022692"/>
    </source>
</evidence>
<dbReference type="EMBL" id="BMLM01000001">
    <property type="protein sequence ID" value="GGN85516.1"/>
    <property type="molecule type" value="Genomic_DNA"/>
</dbReference>
<reference evidence="12" key="1">
    <citation type="journal article" date="2019" name="Int. J. Syst. Evol. Microbiol.">
        <title>The Global Catalogue of Microorganisms (GCM) 10K type strain sequencing project: providing services to taxonomists for standard genome sequencing and annotation.</title>
        <authorList>
            <consortium name="The Broad Institute Genomics Platform"/>
            <consortium name="The Broad Institute Genome Sequencing Center for Infectious Disease"/>
            <person name="Wu L."/>
            <person name="Ma J."/>
        </authorList>
    </citation>
    <scope>NUCLEOTIDE SEQUENCE [LARGE SCALE GENOMIC DNA]</scope>
    <source>
        <strain evidence="12">CGMCC 1.6960</strain>
    </source>
</reference>
<keyword evidence="6 9" id="KW-0472">Membrane</keyword>
<evidence type="ECO:0000256" key="7">
    <source>
        <dbReference type="ARBA" id="ARBA00023306"/>
    </source>
</evidence>
<keyword evidence="3" id="KW-0132">Cell division</keyword>
<evidence type="ECO:0000256" key="1">
    <source>
        <dbReference type="ARBA" id="ARBA00004370"/>
    </source>
</evidence>
<dbReference type="InterPro" id="IPR013685">
    <property type="entry name" value="POTRA_FtsQ_type"/>
</dbReference>
<evidence type="ECO:0000259" key="10">
    <source>
        <dbReference type="PROSITE" id="PS51779"/>
    </source>
</evidence>
<accession>A0ABQ2KKH9</accession>
<comment type="subcellular location">
    <subcellularLocation>
        <location evidence="1">Membrane</location>
    </subcellularLocation>
</comment>
<name>A0ABQ2KKH9_9MICO</name>
<evidence type="ECO:0000256" key="6">
    <source>
        <dbReference type="ARBA" id="ARBA00023136"/>
    </source>
</evidence>
<evidence type="ECO:0000256" key="8">
    <source>
        <dbReference type="SAM" id="MobiDB-lite"/>
    </source>
</evidence>
<dbReference type="Pfam" id="PF08478">
    <property type="entry name" value="POTRA_1"/>
    <property type="match status" value="1"/>
</dbReference>
<dbReference type="PROSITE" id="PS51779">
    <property type="entry name" value="POTRA"/>
    <property type="match status" value="1"/>
</dbReference>
<evidence type="ECO:0000256" key="5">
    <source>
        <dbReference type="ARBA" id="ARBA00022989"/>
    </source>
</evidence>
<feature type="region of interest" description="Disordered" evidence="8">
    <location>
        <begin position="1"/>
        <end position="140"/>
    </location>
</feature>
<evidence type="ECO:0000313" key="11">
    <source>
        <dbReference type="EMBL" id="GGN85516.1"/>
    </source>
</evidence>
<feature type="compositionally biased region" description="Basic and acidic residues" evidence="8">
    <location>
        <begin position="1"/>
        <end position="37"/>
    </location>
</feature>
<dbReference type="RefSeq" id="WP_188717855.1">
    <property type="nucleotide sequence ID" value="NZ_BAABBD010000005.1"/>
</dbReference>
<sequence>MRRPEGFERPEAAEEAVRGEAPARRRRSWDRDLDPFRLDSAPSPRSSPGPTAGDAVEEPRRWALAAYAELDEEQPTAPVAPLEPAAHAGEGRGSHAQRVDRAWREAERAQRRTDREEAREARRDARTATRERRRQERAEVRRFTADARRRARTALLAAGGLALALLVLVGLVWSPLMAVREVRVEGAERLDPAVVQQALAGSVGQPIATVTEEAVAERLRAIPQIESFRVDVVPPSSVVVHLVERRPVAVAPGEGGEVVIDAAGVVLGGVDAETSALPRLDGIDLGSPEFEAVASMLVSVPPSVLEATERIEAPSPSDIRLALASGQSVRWGGAEDSRLKADVVEALLATQDPAVAVVLDVRAPEHPVVRGS</sequence>
<dbReference type="InterPro" id="IPR034746">
    <property type="entry name" value="POTRA"/>
</dbReference>
<feature type="domain" description="POTRA" evidence="10">
    <location>
        <begin position="177"/>
        <end position="245"/>
    </location>
</feature>